<sequence length="32" mass="3417">MAGIVAAIAICLSLVSATVSNVYIFQRIYLDT</sequence>
<gene>
    <name evidence="1" type="ORF">SYNTR_0424</name>
</gene>
<accession>A0A6I6D948</accession>
<dbReference type="EMBL" id="CP046457">
    <property type="protein sequence ID" value="QGT99017.1"/>
    <property type="molecule type" value="Genomic_DNA"/>
</dbReference>
<dbReference type="Proteomes" id="UP000426444">
    <property type="component" value="Chromosome"/>
</dbReference>
<dbReference type="KEGG" id="salq:SYNTR_0424"/>
<reference evidence="2" key="1">
    <citation type="journal article" date="2019" name="Microbiology">
        <title>Complete Genome Sequence of an Uncultured Bacterium of the Candidate Phylum Bipolaricaulota.</title>
        <authorList>
            <person name="Kadnikov V.V."/>
            <person name="Mardanov A.V."/>
            <person name="Beletsky A.V."/>
            <person name="Frank Y.A."/>
            <person name="Karnachuk O.V."/>
            <person name="Ravin N.V."/>
        </authorList>
    </citation>
    <scope>NUCLEOTIDE SEQUENCE [LARGE SCALE GENOMIC DNA]</scope>
</reference>
<keyword evidence="2" id="KW-1185">Reference proteome</keyword>
<organism evidence="1 2">
    <name type="scientific">Candidatus Syntrophocurvum alkaliphilum</name>
    <dbReference type="NCBI Taxonomy" id="2293317"/>
    <lineage>
        <taxon>Bacteria</taxon>
        <taxon>Bacillati</taxon>
        <taxon>Bacillota</taxon>
        <taxon>Clostridia</taxon>
        <taxon>Eubacteriales</taxon>
        <taxon>Syntrophomonadaceae</taxon>
        <taxon>Candidatus Syntrophocurvum</taxon>
    </lineage>
</organism>
<evidence type="ECO:0000313" key="1">
    <source>
        <dbReference type="EMBL" id="QGT99017.1"/>
    </source>
</evidence>
<name>A0A6I6D948_9FIRM</name>
<protein>
    <submittedName>
        <fullName evidence="1">Uncharacterized protein</fullName>
    </submittedName>
</protein>
<proteinExistence type="predicted"/>
<evidence type="ECO:0000313" key="2">
    <source>
        <dbReference type="Proteomes" id="UP000426444"/>
    </source>
</evidence>
<dbReference type="AlphaFoldDB" id="A0A6I6D948"/>